<accession>A0ABY7WS50</accession>
<proteinExistence type="predicted"/>
<keyword evidence="2" id="KW-1185">Reference proteome</keyword>
<sequence>MTGKSKEYSDAYTAAYTPAKAAYDTAHPAAPAFDPTGSVKPTDSNTVSDITAWLDAHSIDHTGKTLKADLLALVPTA</sequence>
<dbReference type="Proteomes" id="UP001220377">
    <property type="component" value="Chromosome"/>
</dbReference>
<protein>
    <submittedName>
        <fullName evidence="1">Uncharacterized protein</fullName>
    </submittedName>
</protein>
<gene>
    <name evidence="1" type="ORF">PQ472_07745</name>
</gene>
<organism evidence="1 2">
    <name type="scientific">Lacticaseibacillus pabuli</name>
    <dbReference type="NCBI Taxonomy" id="3025672"/>
    <lineage>
        <taxon>Bacteria</taxon>
        <taxon>Bacillati</taxon>
        <taxon>Bacillota</taxon>
        <taxon>Bacilli</taxon>
        <taxon>Lactobacillales</taxon>
        <taxon>Lactobacillaceae</taxon>
        <taxon>Lacticaseibacillus</taxon>
    </lineage>
</organism>
<evidence type="ECO:0000313" key="1">
    <source>
        <dbReference type="EMBL" id="WDF81817.1"/>
    </source>
</evidence>
<reference evidence="1 2" key="1">
    <citation type="submission" date="2023-02" db="EMBL/GenBank/DDBJ databases">
        <title>Genome sequence of Lacticaseibacillus sp. KACC 23028.</title>
        <authorList>
            <person name="Kim S."/>
            <person name="Heo J."/>
            <person name="Kwon S.-W."/>
        </authorList>
    </citation>
    <scope>NUCLEOTIDE SEQUENCE [LARGE SCALE GENOMIC DNA]</scope>
    <source>
        <strain evidence="1 2">KACC 23028</strain>
    </source>
</reference>
<name>A0ABY7WS50_9LACO</name>
<evidence type="ECO:0000313" key="2">
    <source>
        <dbReference type="Proteomes" id="UP001220377"/>
    </source>
</evidence>
<dbReference type="RefSeq" id="WP_274258826.1">
    <property type="nucleotide sequence ID" value="NZ_CP117884.1"/>
</dbReference>
<dbReference type="EMBL" id="CP117884">
    <property type="protein sequence ID" value="WDF81817.1"/>
    <property type="molecule type" value="Genomic_DNA"/>
</dbReference>